<keyword evidence="2" id="KW-1185">Reference proteome</keyword>
<proteinExistence type="predicted"/>
<organism evidence="1 2">
    <name type="scientific">Streptomyces thioluteus</name>
    <dbReference type="NCBI Taxonomy" id="66431"/>
    <lineage>
        <taxon>Bacteria</taxon>
        <taxon>Bacillati</taxon>
        <taxon>Actinomycetota</taxon>
        <taxon>Actinomycetes</taxon>
        <taxon>Kitasatosporales</taxon>
        <taxon>Streptomycetaceae</taxon>
        <taxon>Streptomyces</taxon>
    </lineage>
</organism>
<protein>
    <submittedName>
        <fullName evidence="1">Uncharacterized protein</fullName>
    </submittedName>
</protein>
<gene>
    <name evidence="1" type="ORF">GCM10020221_26290</name>
</gene>
<sequence>MPGRLMRRPVLARAATGALAGHDDALDEELAAPDAPRLATVLGAGEAGLAQRAGLAERLGVLHVRRRLGEEDLRVVAAARDRGAQVLDRVVEVGERGQGGQGVLRGDGRGDQVGGY</sequence>
<name>A0ABN3WVC7_STRTU</name>
<reference evidence="1 2" key="1">
    <citation type="journal article" date="2019" name="Int. J. Syst. Evol. Microbiol.">
        <title>The Global Catalogue of Microorganisms (GCM) 10K type strain sequencing project: providing services to taxonomists for standard genome sequencing and annotation.</title>
        <authorList>
            <consortium name="The Broad Institute Genomics Platform"/>
            <consortium name="The Broad Institute Genome Sequencing Center for Infectious Disease"/>
            <person name="Wu L."/>
            <person name="Ma J."/>
        </authorList>
    </citation>
    <scope>NUCLEOTIDE SEQUENCE [LARGE SCALE GENOMIC DNA]</scope>
    <source>
        <strain evidence="1 2">JCM 4087</strain>
    </source>
</reference>
<evidence type="ECO:0000313" key="2">
    <source>
        <dbReference type="Proteomes" id="UP001501102"/>
    </source>
</evidence>
<accession>A0ABN3WVC7</accession>
<dbReference type="Proteomes" id="UP001501102">
    <property type="component" value="Unassembled WGS sequence"/>
</dbReference>
<evidence type="ECO:0000313" key="1">
    <source>
        <dbReference type="EMBL" id="GAA2929228.1"/>
    </source>
</evidence>
<comment type="caution">
    <text evidence="1">The sequence shown here is derived from an EMBL/GenBank/DDBJ whole genome shotgun (WGS) entry which is preliminary data.</text>
</comment>
<dbReference type="EMBL" id="BAAAXZ010000101">
    <property type="protein sequence ID" value="GAA2929228.1"/>
    <property type="molecule type" value="Genomic_DNA"/>
</dbReference>